<evidence type="ECO:0000256" key="1">
    <source>
        <dbReference type="ARBA" id="ARBA00022801"/>
    </source>
</evidence>
<feature type="region of interest" description="Disordered" evidence="2">
    <location>
        <begin position="1"/>
        <end position="21"/>
    </location>
</feature>
<dbReference type="OrthoDB" id="9806180at2"/>
<dbReference type="InterPro" id="IPR029058">
    <property type="entry name" value="AB_hydrolase_fold"/>
</dbReference>
<dbReference type="PANTHER" id="PTHR48081">
    <property type="entry name" value="AB HYDROLASE SUPERFAMILY PROTEIN C4A8.06C"/>
    <property type="match status" value="1"/>
</dbReference>
<dbReference type="AlphaFoldDB" id="A0A4Y8RSI6"/>
<gene>
    <name evidence="4" type="ORF">E3C22_02185</name>
</gene>
<evidence type="ECO:0000259" key="3">
    <source>
        <dbReference type="Pfam" id="PF07859"/>
    </source>
</evidence>
<dbReference type="PANTHER" id="PTHR48081:SF8">
    <property type="entry name" value="ALPHA_BETA HYDROLASE FOLD-3 DOMAIN-CONTAINING PROTEIN-RELATED"/>
    <property type="match status" value="1"/>
</dbReference>
<evidence type="ECO:0000256" key="2">
    <source>
        <dbReference type="SAM" id="MobiDB-lite"/>
    </source>
</evidence>
<dbReference type="Gene3D" id="3.40.50.1820">
    <property type="entry name" value="alpha/beta hydrolase"/>
    <property type="match status" value="1"/>
</dbReference>
<keyword evidence="5" id="KW-1185">Reference proteome</keyword>
<comment type="caution">
    <text evidence="4">The sequence shown here is derived from an EMBL/GenBank/DDBJ whole genome shotgun (WGS) entry which is preliminary data.</text>
</comment>
<name>A0A4Y8RSI6_9HYPH</name>
<dbReference type="InterPro" id="IPR050300">
    <property type="entry name" value="GDXG_lipolytic_enzyme"/>
</dbReference>
<reference evidence="4 5" key="1">
    <citation type="submission" date="2019-03" db="EMBL/GenBank/DDBJ databases">
        <title>Jiella endophytica sp. nov., a novel endophytic bacterium isolated from root of Ficus microcarpa Linn. f.</title>
        <authorList>
            <person name="Tuo L."/>
        </authorList>
    </citation>
    <scope>NUCLEOTIDE SEQUENCE [LARGE SCALE GENOMIC DNA]</scope>
    <source>
        <strain evidence="4 5">CBS5Q-3</strain>
    </source>
</reference>
<dbReference type="Pfam" id="PF07859">
    <property type="entry name" value="Abhydrolase_3"/>
    <property type="match status" value="1"/>
</dbReference>
<organism evidence="4 5">
    <name type="scientific">Jiella endophytica</name>
    <dbReference type="NCBI Taxonomy" id="2558362"/>
    <lineage>
        <taxon>Bacteria</taxon>
        <taxon>Pseudomonadati</taxon>
        <taxon>Pseudomonadota</taxon>
        <taxon>Alphaproteobacteria</taxon>
        <taxon>Hyphomicrobiales</taxon>
        <taxon>Aurantimonadaceae</taxon>
        <taxon>Jiella</taxon>
    </lineage>
</organism>
<feature type="compositionally biased region" description="Acidic residues" evidence="2">
    <location>
        <begin position="9"/>
        <end position="21"/>
    </location>
</feature>
<dbReference type="SUPFAM" id="SSF53474">
    <property type="entry name" value="alpha/beta-Hydrolases"/>
    <property type="match status" value="1"/>
</dbReference>
<evidence type="ECO:0000313" key="5">
    <source>
        <dbReference type="Proteomes" id="UP000298179"/>
    </source>
</evidence>
<accession>A0A4Y8RSI6</accession>
<dbReference type="InterPro" id="IPR013094">
    <property type="entry name" value="AB_hydrolase_3"/>
</dbReference>
<dbReference type="RefSeq" id="WP_134759777.1">
    <property type="nucleotide sequence ID" value="NZ_SOZD01000001.1"/>
</dbReference>
<protein>
    <submittedName>
        <fullName evidence="4">Alpha/beta hydrolase</fullName>
    </submittedName>
</protein>
<dbReference type="Proteomes" id="UP000298179">
    <property type="component" value="Unassembled WGS sequence"/>
</dbReference>
<keyword evidence="1 4" id="KW-0378">Hydrolase</keyword>
<evidence type="ECO:0000313" key="4">
    <source>
        <dbReference type="EMBL" id="TFF27300.1"/>
    </source>
</evidence>
<feature type="domain" description="Alpha/beta hydrolase fold-3" evidence="3">
    <location>
        <begin position="97"/>
        <end position="299"/>
    </location>
</feature>
<dbReference type="GO" id="GO:0016787">
    <property type="term" value="F:hydrolase activity"/>
    <property type="evidence" value="ECO:0007669"/>
    <property type="project" value="UniProtKB-KW"/>
</dbReference>
<proteinExistence type="predicted"/>
<dbReference type="EMBL" id="SOZD01000001">
    <property type="protein sequence ID" value="TFF27300.1"/>
    <property type="molecule type" value="Genomic_DNA"/>
</dbReference>
<sequence>MAKSRLEIDPEAFDPESTDPELVEQIEWLREEHRQRPDPWSLPLDKVRKARKEGKGIFPYAPRDKQAESYVHIGSAGREIPMRILRPSDGATRGSFLHLHGGGWVFGAPEESEPRLRQLADSTGLTVVSVDYRLAPEHPFPAAPDDCVDVALALANGHLPAPRGFLAIGGESAGAHLAVLALVRLRDEYKLSPFRAAVLVAGCYDLSLTPSVRSMGEERLVISADDVKELVLRFVPDEISLKDPQVSPLYADLNGLPPARFSCGTRDLLLDDTLFMAARWVSAGNTAELHLTNGGVHVFEAFPSKAGAASLEGMETYLRERIDFPA</sequence>